<evidence type="ECO:0000256" key="5">
    <source>
        <dbReference type="ARBA" id="ARBA00022691"/>
    </source>
</evidence>
<evidence type="ECO:0000256" key="2">
    <source>
        <dbReference type="ARBA" id="ARBA00011900"/>
    </source>
</evidence>
<evidence type="ECO:0000313" key="10">
    <source>
        <dbReference type="Proteomes" id="UP000316030"/>
    </source>
</evidence>
<dbReference type="EMBL" id="FXTO01000019">
    <property type="protein sequence ID" value="SMO86790.1"/>
    <property type="molecule type" value="Genomic_DNA"/>
</dbReference>
<dbReference type="Proteomes" id="UP000316030">
    <property type="component" value="Unassembled WGS sequence"/>
</dbReference>
<dbReference type="GO" id="GO:0009007">
    <property type="term" value="F:site-specific DNA-methyltransferase (adenine-specific) activity"/>
    <property type="evidence" value="ECO:0007669"/>
    <property type="project" value="UniProtKB-EC"/>
</dbReference>
<dbReference type="SUPFAM" id="SSF53335">
    <property type="entry name" value="S-adenosyl-L-methionine-dependent methyltransferases"/>
    <property type="match status" value="1"/>
</dbReference>
<evidence type="ECO:0000256" key="1">
    <source>
        <dbReference type="ARBA" id="ARBA00006594"/>
    </source>
</evidence>
<reference evidence="9 10" key="1">
    <citation type="submission" date="2017-05" db="EMBL/GenBank/DDBJ databases">
        <authorList>
            <person name="Varghese N."/>
            <person name="Submissions S."/>
        </authorList>
    </citation>
    <scope>NUCLEOTIDE SEQUENCE [LARGE SCALE GENOMIC DNA]</scope>
    <source>
        <strain evidence="9 10">DSM 29506</strain>
    </source>
</reference>
<dbReference type="InterPro" id="IPR003356">
    <property type="entry name" value="DNA_methylase_A-5"/>
</dbReference>
<comment type="catalytic activity">
    <reaction evidence="7">
        <text>a 2'-deoxyadenosine in DNA + S-adenosyl-L-methionine = an N(6)-methyl-2'-deoxyadenosine in DNA + S-adenosyl-L-homocysteine + H(+)</text>
        <dbReference type="Rhea" id="RHEA:15197"/>
        <dbReference type="Rhea" id="RHEA-COMP:12418"/>
        <dbReference type="Rhea" id="RHEA-COMP:12419"/>
        <dbReference type="ChEBI" id="CHEBI:15378"/>
        <dbReference type="ChEBI" id="CHEBI:57856"/>
        <dbReference type="ChEBI" id="CHEBI:59789"/>
        <dbReference type="ChEBI" id="CHEBI:90615"/>
        <dbReference type="ChEBI" id="CHEBI:90616"/>
        <dbReference type="EC" id="2.1.1.72"/>
    </reaction>
</comment>
<dbReference type="OrthoDB" id="9806213at2"/>
<dbReference type="Gene3D" id="3.40.50.150">
    <property type="entry name" value="Vaccinia Virus protein VP39"/>
    <property type="match status" value="1"/>
</dbReference>
<dbReference type="GO" id="GO:0008170">
    <property type="term" value="F:N-methyltransferase activity"/>
    <property type="evidence" value="ECO:0007669"/>
    <property type="project" value="InterPro"/>
</dbReference>
<evidence type="ECO:0000256" key="7">
    <source>
        <dbReference type="ARBA" id="ARBA00047942"/>
    </source>
</evidence>
<dbReference type="GO" id="GO:0009307">
    <property type="term" value="P:DNA restriction-modification system"/>
    <property type="evidence" value="ECO:0007669"/>
    <property type="project" value="UniProtKB-KW"/>
</dbReference>
<keyword evidence="6" id="KW-0680">Restriction system</keyword>
<keyword evidence="5" id="KW-0949">S-adenosyl-L-methionine</keyword>
<gene>
    <name evidence="9" type="ORF">SAMN06265173_1192</name>
</gene>
<keyword evidence="10" id="KW-1185">Reference proteome</keyword>
<dbReference type="CDD" id="cd02440">
    <property type="entry name" value="AdoMet_MTases"/>
    <property type="match status" value="1"/>
</dbReference>
<comment type="similarity">
    <text evidence="1">Belongs to the N(4)/N(6)-methyltransferase family.</text>
</comment>
<dbReference type="InterPro" id="IPR051537">
    <property type="entry name" value="DNA_Adenine_Mtase"/>
</dbReference>
<evidence type="ECO:0000259" key="8">
    <source>
        <dbReference type="Pfam" id="PF02384"/>
    </source>
</evidence>
<feature type="domain" description="DNA methylase adenine-specific" evidence="8">
    <location>
        <begin position="280"/>
        <end position="553"/>
    </location>
</feature>
<dbReference type="InterPro" id="IPR029063">
    <property type="entry name" value="SAM-dependent_MTases_sf"/>
</dbReference>
<sequence length="824" mass="90989">MASKNMATSERRAEHLLNDLLDAQGWDRRRPPYGDVLFQTEYRAFPELAMMMRSASKTGAGYGIPEAILLDNETNQPIAVIEAKARSQEIELALEEAQHYAKAFISKGFRPVSIALAGTDDVDFQVKVTKWTGTDWETITYDGAPIGWIPNYEDVVKISALGSGSELRPSMPSQEVLARRAEEINRLLRESDIRDEFRPAVVAAIMIALWQSGRTGGTVSRDPKAILRDINYFCTEAFGTKKFGLSNSLRVDPANKKLANNGRRIVAILERLNISVLTAEHDYLGQLYETFFRYTGGNTIGQYFTPRHITSFMAEITDIGVKDVVLDPACGSGGFLVAAMDRMLKLHSMKREDMVDVVASQLIGFESEPITAALCVANMILRGDGSTGIHAEDVFTSKSFPKASATVSLINPPFPHKKTDTPAEAFVDKALSGLEDGGRLAVILPNSLLAKKDKGAWRETILRNNRLDAVCQLPDDLFQPFAAANTSIALITKGIPHDTKRKTSFVRLQHDGFVLKKSARVRRNSVPDQAEKAVDAIANKVIEAGFSGLANVSASDEWSVGAYIEAAPTEDKELTLAVDVLLRRLASFYTRYAPEIVAQRLAILAQEIDAAPYKEILTKQRIGNAKKLPKEVDTVGGAFEIFYGMKELHSRDGMVPGKTLIISPTEEYNGCYGWLDFSQVIEPPFVTVAQTGSIGEAFVQLEPCAVNDDCLVLLPREGIQLVDLVLAAATLHAERWRFSYGRKLTPQRIADFKLPKSRSARAWVEDKLKVNQEVIDASLQPYLAESEAEFEALEDAEDLADALIAIDDPTELSWKDFKFQSGIE</sequence>
<dbReference type="GO" id="GO:0032259">
    <property type="term" value="P:methylation"/>
    <property type="evidence" value="ECO:0007669"/>
    <property type="project" value="UniProtKB-KW"/>
</dbReference>
<evidence type="ECO:0000256" key="6">
    <source>
        <dbReference type="ARBA" id="ARBA00022747"/>
    </source>
</evidence>
<dbReference type="PRINTS" id="PR00507">
    <property type="entry name" value="N12N6MTFRASE"/>
</dbReference>
<organism evidence="9 10">
    <name type="scientific">Thalassovita litoralis</name>
    <dbReference type="NCBI Taxonomy" id="1010611"/>
    <lineage>
        <taxon>Bacteria</taxon>
        <taxon>Pseudomonadati</taxon>
        <taxon>Pseudomonadota</taxon>
        <taxon>Alphaproteobacteria</taxon>
        <taxon>Rhodobacterales</taxon>
        <taxon>Roseobacteraceae</taxon>
        <taxon>Thalassovita</taxon>
    </lineage>
</organism>
<dbReference type="Pfam" id="PF02384">
    <property type="entry name" value="N6_Mtase"/>
    <property type="match status" value="1"/>
</dbReference>
<dbReference type="Gene3D" id="3.90.1570.30">
    <property type="match status" value="1"/>
</dbReference>
<name>A0A521EUJ0_9RHOB</name>
<dbReference type="PANTHER" id="PTHR42933:SF1">
    <property type="entry name" value="SITE-SPECIFIC DNA-METHYLTRANSFERASE (ADENINE-SPECIFIC)"/>
    <property type="match status" value="1"/>
</dbReference>
<evidence type="ECO:0000256" key="4">
    <source>
        <dbReference type="ARBA" id="ARBA00022679"/>
    </source>
</evidence>
<dbReference type="AlphaFoldDB" id="A0A521EUJ0"/>
<keyword evidence="3 9" id="KW-0489">Methyltransferase</keyword>
<evidence type="ECO:0000256" key="3">
    <source>
        <dbReference type="ARBA" id="ARBA00022603"/>
    </source>
</evidence>
<dbReference type="EC" id="2.1.1.72" evidence="2"/>
<dbReference type="RefSeq" id="WP_142493999.1">
    <property type="nucleotide sequence ID" value="NZ_FXTO01000019.1"/>
</dbReference>
<proteinExistence type="inferred from homology"/>
<dbReference type="GO" id="GO:0003677">
    <property type="term" value="F:DNA binding"/>
    <property type="evidence" value="ECO:0007669"/>
    <property type="project" value="InterPro"/>
</dbReference>
<evidence type="ECO:0000313" key="9">
    <source>
        <dbReference type="EMBL" id="SMO86790.1"/>
    </source>
</evidence>
<keyword evidence="4" id="KW-0808">Transferase</keyword>
<dbReference type="PANTHER" id="PTHR42933">
    <property type="entry name" value="SLR6095 PROTEIN"/>
    <property type="match status" value="1"/>
</dbReference>
<accession>A0A521EUJ0</accession>
<protein>
    <recommendedName>
        <fullName evidence="2">site-specific DNA-methyltransferase (adenine-specific)</fullName>
        <ecNumber evidence="2">2.1.1.72</ecNumber>
    </recommendedName>
</protein>